<feature type="transmembrane region" description="Helical" evidence="7">
    <location>
        <begin position="457"/>
        <end position="475"/>
    </location>
</feature>
<dbReference type="Proteomes" id="UP000236584">
    <property type="component" value="Chromosome"/>
</dbReference>
<dbReference type="EMBL" id="CP026309">
    <property type="protein sequence ID" value="AUV82845.1"/>
    <property type="molecule type" value="Genomic_DNA"/>
</dbReference>
<organism evidence="8 9">
    <name type="scientific">Salinigranum rubrum</name>
    <dbReference type="NCBI Taxonomy" id="755307"/>
    <lineage>
        <taxon>Archaea</taxon>
        <taxon>Methanobacteriati</taxon>
        <taxon>Methanobacteriota</taxon>
        <taxon>Stenosarchaea group</taxon>
        <taxon>Halobacteria</taxon>
        <taxon>Halobacteriales</taxon>
        <taxon>Haloferacaceae</taxon>
        <taxon>Salinigranum</taxon>
    </lineage>
</organism>
<feature type="transmembrane region" description="Helical" evidence="7">
    <location>
        <begin position="37"/>
        <end position="65"/>
    </location>
</feature>
<evidence type="ECO:0000256" key="1">
    <source>
        <dbReference type="ARBA" id="ARBA00004651"/>
    </source>
</evidence>
<dbReference type="Pfam" id="PF13440">
    <property type="entry name" value="Polysacc_synt_3"/>
    <property type="match status" value="1"/>
</dbReference>
<dbReference type="InterPro" id="IPR050833">
    <property type="entry name" value="Poly_Biosynth_Transport"/>
</dbReference>
<sequence length="495" mass="53035">MRGLVARMVPDGDLTERAVKSGLWASAITAGNRGLQIVTLVVIAGLLGPTALGLLGIALLTLAVLEVFSNLGMDAALIQRREANVDAYLDTAWVMQVVRGVVLAVVAWTIAPHAAVFFGEPRSVDLIRAIGFSPLLLGLRNPAVMYFQKNLEFHRQFGYQLSGTVVDVSVALVLAITTGSVWALVLGKLAGDVTRTLVSYLIHDYRPSVRADLSKGRELFGYGKWIMGASITAFLLGQGDDVFVGWFLGATALGLYQLAYRLANAPATEITKVISSTMFPTYSKLQDDRSAVRAAYFRVLQFTSFLTFPMSVGILVTAPLFVTGFLGEEWLPMVPVLQVLTLWGLLLSVGANVGPLFRALGRPDLETKVKVWKLLVVALLIYPATDAYGVVGTAGAVIVASLLTSEPLANYWGLKLIDGTVRQFARTLAYPTATSLAMGGVVYAVRESVTLAPAVEFVVLVVVGMAAYAGAVLVVESTTDYDVGSMLSLIRRNLA</sequence>
<evidence type="ECO:0000256" key="2">
    <source>
        <dbReference type="ARBA" id="ARBA00007430"/>
    </source>
</evidence>
<protein>
    <submittedName>
        <fullName evidence="8">Lipopolysaccharide biosynthesis protein</fullName>
    </submittedName>
</protein>
<evidence type="ECO:0000256" key="5">
    <source>
        <dbReference type="ARBA" id="ARBA00022989"/>
    </source>
</evidence>
<feature type="transmembrane region" description="Helical" evidence="7">
    <location>
        <begin position="334"/>
        <end position="353"/>
    </location>
</feature>
<evidence type="ECO:0000256" key="6">
    <source>
        <dbReference type="ARBA" id="ARBA00023136"/>
    </source>
</evidence>
<dbReference type="KEGG" id="srub:C2R22_15365"/>
<feature type="transmembrane region" description="Helical" evidence="7">
    <location>
        <begin position="243"/>
        <end position="263"/>
    </location>
</feature>
<evidence type="ECO:0000313" key="9">
    <source>
        <dbReference type="Proteomes" id="UP000236584"/>
    </source>
</evidence>
<feature type="transmembrane region" description="Helical" evidence="7">
    <location>
        <begin position="219"/>
        <end position="237"/>
    </location>
</feature>
<keyword evidence="6 7" id="KW-0472">Membrane</keyword>
<evidence type="ECO:0000256" key="7">
    <source>
        <dbReference type="SAM" id="Phobius"/>
    </source>
</evidence>
<proteinExistence type="inferred from homology"/>
<feature type="transmembrane region" description="Helical" evidence="7">
    <location>
        <begin position="126"/>
        <end position="148"/>
    </location>
</feature>
<feature type="transmembrane region" description="Helical" evidence="7">
    <location>
        <begin position="423"/>
        <end position="445"/>
    </location>
</feature>
<feature type="transmembrane region" description="Helical" evidence="7">
    <location>
        <begin position="299"/>
        <end position="322"/>
    </location>
</feature>
<dbReference type="CDD" id="cd13127">
    <property type="entry name" value="MATE_tuaB_like"/>
    <property type="match status" value="1"/>
</dbReference>
<keyword evidence="3" id="KW-1003">Cell membrane</keyword>
<comment type="similarity">
    <text evidence="2">Belongs to the polysaccharide synthase family.</text>
</comment>
<feature type="transmembrane region" description="Helical" evidence="7">
    <location>
        <begin position="168"/>
        <end position="187"/>
    </location>
</feature>
<accession>A0A2I8VLS8</accession>
<dbReference type="PANTHER" id="PTHR30250">
    <property type="entry name" value="PST FAMILY PREDICTED COLANIC ACID TRANSPORTER"/>
    <property type="match status" value="1"/>
</dbReference>
<feature type="transmembrane region" description="Helical" evidence="7">
    <location>
        <begin position="374"/>
        <end position="403"/>
    </location>
</feature>
<dbReference type="PANTHER" id="PTHR30250:SF10">
    <property type="entry name" value="LIPOPOLYSACCHARIDE BIOSYNTHESIS PROTEIN WZXC"/>
    <property type="match status" value="1"/>
</dbReference>
<comment type="subcellular location">
    <subcellularLocation>
        <location evidence="1">Cell membrane</location>
        <topology evidence="1">Multi-pass membrane protein</topology>
    </subcellularLocation>
</comment>
<reference evidence="8 9" key="1">
    <citation type="submission" date="2018-01" db="EMBL/GenBank/DDBJ databases">
        <title>Complete genome sequence of Salinigranum rubrum GX10T, an extremely halophilic archaeon isolated from a marine solar saltern.</title>
        <authorList>
            <person name="Han S."/>
        </authorList>
    </citation>
    <scope>NUCLEOTIDE SEQUENCE [LARGE SCALE GENOMIC DNA]</scope>
    <source>
        <strain evidence="8 9">GX10</strain>
    </source>
</reference>
<evidence type="ECO:0000313" key="8">
    <source>
        <dbReference type="EMBL" id="AUV82845.1"/>
    </source>
</evidence>
<feature type="transmembrane region" description="Helical" evidence="7">
    <location>
        <begin position="97"/>
        <end position="119"/>
    </location>
</feature>
<keyword evidence="5 7" id="KW-1133">Transmembrane helix</keyword>
<evidence type="ECO:0000256" key="3">
    <source>
        <dbReference type="ARBA" id="ARBA00022475"/>
    </source>
</evidence>
<keyword evidence="4 7" id="KW-0812">Transmembrane</keyword>
<dbReference type="AlphaFoldDB" id="A0A2I8VLS8"/>
<gene>
    <name evidence="8" type="ORF">C2R22_15365</name>
</gene>
<name>A0A2I8VLS8_9EURY</name>
<keyword evidence="9" id="KW-1185">Reference proteome</keyword>
<dbReference type="GO" id="GO:0005886">
    <property type="term" value="C:plasma membrane"/>
    <property type="evidence" value="ECO:0007669"/>
    <property type="project" value="UniProtKB-SubCell"/>
</dbReference>
<evidence type="ECO:0000256" key="4">
    <source>
        <dbReference type="ARBA" id="ARBA00022692"/>
    </source>
</evidence>